<sequence length="226" mass="24307">MIRGDVRVARGGLWSAVLAGAVYAVMWVGWSQGWHWVVATDAATLRPAYRIGVAHHGWVTFWNVWCSVFSPLSFRALTLGLVVLALVRRRIRLALFLFATVELSAVVAETAKRLADRPRPATELVHAASTSFPSGHAVGTMIVTLVAWLVLLPVLGRAGRRWTIGLGCLLVLSVGAGRVALNVHHLSDVVAGWALGYLWVVLCLAVLGRPRLTAPDETPAGPGSAR</sequence>
<evidence type="ECO:0000259" key="2">
    <source>
        <dbReference type="SMART" id="SM00014"/>
    </source>
</evidence>
<dbReference type="PANTHER" id="PTHR14969">
    <property type="entry name" value="SPHINGOSINE-1-PHOSPHATE PHOSPHOHYDROLASE"/>
    <property type="match status" value="1"/>
</dbReference>
<reference evidence="3 4" key="1">
    <citation type="journal article" date="2019" name="Emerg. Microbes Infect.">
        <title>Comprehensive subspecies identification of 175 nontuberculous mycobacteria species based on 7547 genomic profiles.</title>
        <authorList>
            <person name="Matsumoto Y."/>
            <person name="Kinjo T."/>
            <person name="Motooka D."/>
            <person name="Nabeya D."/>
            <person name="Jung N."/>
            <person name="Uechi K."/>
            <person name="Horii T."/>
            <person name="Iida T."/>
            <person name="Fujita J."/>
            <person name="Nakamura S."/>
        </authorList>
    </citation>
    <scope>NUCLEOTIDE SEQUENCE [LARGE SCALE GENOMIC DNA]</scope>
    <source>
        <strain evidence="3 4">JCM 13574</strain>
    </source>
</reference>
<keyword evidence="1" id="KW-0812">Transmembrane</keyword>
<feature type="transmembrane region" description="Helical" evidence="1">
    <location>
        <begin position="12"/>
        <end position="30"/>
    </location>
</feature>
<keyword evidence="1" id="KW-0472">Membrane</keyword>
<dbReference type="InterPro" id="IPR000326">
    <property type="entry name" value="PAP2/HPO"/>
</dbReference>
<feature type="transmembrane region" description="Helical" evidence="1">
    <location>
        <begin position="94"/>
        <end position="115"/>
    </location>
</feature>
<evidence type="ECO:0000313" key="3">
    <source>
        <dbReference type="EMBL" id="BBZ26363.1"/>
    </source>
</evidence>
<feature type="domain" description="Phosphatidic acid phosphatase type 2/haloperoxidase" evidence="2">
    <location>
        <begin position="91"/>
        <end position="204"/>
    </location>
</feature>
<dbReference type="CDD" id="cd03392">
    <property type="entry name" value="PAP2_like_2"/>
    <property type="match status" value="1"/>
</dbReference>
<dbReference type="AlphaFoldDB" id="A0A7I7XBQ6"/>
<organism evidence="3 4">
    <name type="scientific">Mycolicibacterium madagascariense</name>
    <dbReference type="NCBI Taxonomy" id="212765"/>
    <lineage>
        <taxon>Bacteria</taxon>
        <taxon>Bacillati</taxon>
        <taxon>Actinomycetota</taxon>
        <taxon>Actinomycetes</taxon>
        <taxon>Mycobacteriales</taxon>
        <taxon>Mycobacteriaceae</taxon>
        <taxon>Mycolicibacterium</taxon>
    </lineage>
</organism>
<feature type="transmembrane region" description="Helical" evidence="1">
    <location>
        <begin position="135"/>
        <end position="155"/>
    </location>
</feature>
<dbReference type="InterPro" id="IPR036938">
    <property type="entry name" value="PAP2/HPO_sf"/>
</dbReference>
<feature type="transmembrane region" description="Helical" evidence="1">
    <location>
        <begin position="62"/>
        <end position="87"/>
    </location>
</feature>
<dbReference type="SMART" id="SM00014">
    <property type="entry name" value="acidPPc"/>
    <property type="match status" value="1"/>
</dbReference>
<dbReference type="EMBL" id="AP022610">
    <property type="protein sequence ID" value="BBZ26363.1"/>
    <property type="molecule type" value="Genomic_DNA"/>
</dbReference>
<dbReference type="PANTHER" id="PTHR14969:SF13">
    <property type="entry name" value="AT30094P"/>
    <property type="match status" value="1"/>
</dbReference>
<feature type="transmembrane region" description="Helical" evidence="1">
    <location>
        <begin position="189"/>
        <end position="207"/>
    </location>
</feature>
<feature type="transmembrane region" description="Helical" evidence="1">
    <location>
        <begin position="162"/>
        <end position="183"/>
    </location>
</feature>
<name>A0A7I7XBQ6_9MYCO</name>
<proteinExistence type="predicted"/>
<dbReference type="Gene3D" id="1.20.144.10">
    <property type="entry name" value="Phosphatidic acid phosphatase type 2/haloperoxidase"/>
    <property type="match status" value="1"/>
</dbReference>
<gene>
    <name evidence="3" type="ORF">MMAD_06580</name>
</gene>
<dbReference type="RefSeq" id="WP_246240267.1">
    <property type="nucleotide sequence ID" value="NZ_AP022610.1"/>
</dbReference>
<dbReference type="Pfam" id="PF01569">
    <property type="entry name" value="PAP2"/>
    <property type="match status" value="1"/>
</dbReference>
<dbReference type="Proteomes" id="UP000466517">
    <property type="component" value="Chromosome"/>
</dbReference>
<accession>A0A7I7XBQ6</accession>
<dbReference type="KEGG" id="mmag:MMAD_06580"/>
<evidence type="ECO:0000313" key="4">
    <source>
        <dbReference type="Proteomes" id="UP000466517"/>
    </source>
</evidence>
<dbReference type="SUPFAM" id="SSF48317">
    <property type="entry name" value="Acid phosphatase/Vanadium-dependent haloperoxidase"/>
    <property type="match status" value="1"/>
</dbReference>
<keyword evidence="1" id="KW-1133">Transmembrane helix</keyword>
<evidence type="ECO:0000256" key="1">
    <source>
        <dbReference type="SAM" id="Phobius"/>
    </source>
</evidence>
<keyword evidence="4" id="KW-1185">Reference proteome</keyword>
<protein>
    <submittedName>
        <fullName evidence="3">Phosphatase PAP2 family protein</fullName>
    </submittedName>
</protein>